<organism evidence="8 9">
    <name type="scientific">Starmerella bacillaris</name>
    <name type="common">Yeast</name>
    <name type="synonym">Candida zemplinina</name>
    <dbReference type="NCBI Taxonomy" id="1247836"/>
    <lineage>
        <taxon>Eukaryota</taxon>
        <taxon>Fungi</taxon>
        <taxon>Dikarya</taxon>
        <taxon>Ascomycota</taxon>
        <taxon>Saccharomycotina</taxon>
        <taxon>Dipodascomycetes</taxon>
        <taxon>Dipodascales</taxon>
        <taxon>Trichomonascaceae</taxon>
        <taxon>Starmerella</taxon>
    </lineage>
</organism>
<evidence type="ECO:0000256" key="3">
    <source>
        <dbReference type="ARBA" id="ARBA00022771"/>
    </source>
</evidence>
<dbReference type="AlphaFoldDB" id="A0AAV5RK47"/>
<accession>A0AAV5RK47</accession>
<dbReference type="InterPro" id="IPR037278">
    <property type="entry name" value="ARFGAP/RecO"/>
</dbReference>
<dbReference type="SUPFAM" id="SSF57863">
    <property type="entry name" value="ArfGap/RecO-like zinc finger"/>
    <property type="match status" value="1"/>
</dbReference>
<dbReference type="GO" id="GO:0005096">
    <property type="term" value="F:GTPase activator activity"/>
    <property type="evidence" value="ECO:0007669"/>
    <property type="project" value="UniProtKB-KW"/>
</dbReference>
<keyword evidence="2" id="KW-0479">Metal-binding</keyword>
<dbReference type="GO" id="GO:0000139">
    <property type="term" value="C:Golgi membrane"/>
    <property type="evidence" value="ECO:0007669"/>
    <property type="project" value="GOC"/>
</dbReference>
<keyword evidence="3 5" id="KW-0863">Zinc-finger</keyword>
<evidence type="ECO:0000313" key="8">
    <source>
        <dbReference type="EMBL" id="GMM51944.1"/>
    </source>
</evidence>
<dbReference type="PRINTS" id="PR00405">
    <property type="entry name" value="REVINTRACTNG"/>
</dbReference>
<dbReference type="CDD" id="cd08831">
    <property type="entry name" value="ArfGap_ArfGap2_3_like"/>
    <property type="match status" value="1"/>
</dbReference>
<evidence type="ECO:0000256" key="1">
    <source>
        <dbReference type="ARBA" id="ARBA00022468"/>
    </source>
</evidence>
<dbReference type="EMBL" id="BTGC01000008">
    <property type="protein sequence ID" value="GMM51944.1"/>
    <property type="molecule type" value="Genomic_DNA"/>
</dbReference>
<protein>
    <submittedName>
        <fullName evidence="8">ADP-ribosylation factor GTPase-activating protein</fullName>
    </submittedName>
</protein>
<proteinExistence type="predicted"/>
<dbReference type="SMART" id="SM00105">
    <property type="entry name" value="ArfGap"/>
    <property type="match status" value="1"/>
</dbReference>
<sequence length="402" mass="44655">MSENDQILKEDLVPFFKYIREQPDNNTCFDCLSRGPAWASATFGVLICYDCSAHHRSMGVHISFVRSTSMDNWNIGHLRNVKVGGNANARAFFTQKRAATLLEPGTDFKQKYESKVAQQYLKELARKCAADQSAHPGREVIEVSEQEENTASGTKSKDDAFDQLASEPVQPRAKPVTLATAEKPRQPGATLGKARSRPRRRRKDIDVDFDALEEEAKEESENMRSRLQQSQQVKSASTPMLLGKQDPVAEADPSSSTPSLEPHVPEQEIRRFKFGQTANEPTKPVVKKQVDTYNPNTSEIHKKFANAKSISSDDFNKSSDTDAADKARLQGFANATSISSSSYFGRDEDDVPAPAEGDYLQQAMQLANKAGMAVENMDMDDVKIMLESGANKLGEFLRSHLR</sequence>
<feature type="region of interest" description="Disordered" evidence="6">
    <location>
        <begin position="132"/>
        <end position="264"/>
    </location>
</feature>
<feature type="compositionally biased region" description="Polar residues" evidence="6">
    <location>
        <begin position="225"/>
        <end position="238"/>
    </location>
</feature>
<dbReference type="InterPro" id="IPR038508">
    <property type="entry name" value="ArfGAP_dom_sf"/>
</dbReference>
<feature type="compositionally biased region" description="Acidic residues" evidence="6">
    <location>
        <begin position="207"/>
        <end position="218"/>
    </location>
</feature>
<evidence type="ECO:0000256" key="2">
    <source>
        <dbReference type="ARBA" id="ARBA00022723"/>
    </source>
</evidence>
<name>A0AAV5RK47_STABA</name>
<evidence type="ECO:0000256" key="5">
    <source>
        <dbReference type="PROSITE-ProRule" id="PRU00288"/>
    </source>
</evidence>
<dbReference type="Gene3D" id="1.10.220.150">
    <property type="entry name" value="Arf GTPase activating protein"/>
    <property type="match status" value="1"/>
</dbReference>
<keyword evidence="9" id="KW-1185">Reference proteome</keyword>
<dbReference type="Pfam" id="PF01412">
    <property type="entry name" value="ArfGap"/>
    <property type="match status" value="1"/>
</dbReference>
<dbReference type="GO" id="GO:0048205">
    <property type="term" value="P:COPI coating of Golgi vesicle"/>
    <property type="evidence" value="ECO:0007669"/>
    <property type="project" value="TreeGrafter"/>
</dbReference>
<evidence type="ECO:0000313" key="9">
    <source>
        <dbReference type="Proteomes" id="UP001362899"/>
    </source>
</evidence>
<dbReference type="Proteomes" id="UP001362899">
    <property type="component" value="Unassembled WGS sequence"/>
</dbReference>
<gene>
    <name evidence="8" type="ORF">DASB73_029070</name>
</gene>
<dbReference type="GO" id="GO:0008270">
    <property type="term" value="F:zinc ion binding"/>
    <property type="evidence" value="ECO:0007669"/>
    <property type="project" value="UniProtKB-KW"/>
</dbReference>
<evidence type="ECO:0000256" key="6">
    <source>
        <dbReference type="SAM" id="MobiDB-lite"/>
    </source>
</evidence>
<comment type="caution">
    <text evidence="8">The sequence shown here is derived from an EMBL/GenBank/DDBJ whole genome shotgun (WGS) entry which is preliminary data.</text>
</comment>
<dbReference type="PANTHER" id="PTHR45686">
    <property type="entry name" value="ADP-RIBOSYLATION FACTOR GTPASE ACTIVATING PROTEIN 3, ISOFORM H-RELATED"/>
    <property type="match status" value="1"/>
</dbReference>
<keyword evidence="4" id="KW-0862">Zinc</keyword>
<dbReference type="PANTHER" id="PTHR45686:SF4">
    <property type="entry name" value="ADP-RIBOSYLATION FACTOR GTPASE ACTIVATING PROTEIN 3, ISOFORM H"/>
    <property type="match status" value="1"/>
</dbReference>
<evidence type="ECO:0000256" key="4">
    <source>
        <dbReference type="ARBA" id="ARBA00022833"/>
    </source>
</evidence>
<keyword evidence="1" id="KW-0343">GTPase activation</keyword>
<dbReference type="InterPro" id="IPR001164">
    <property type="entry name" value="ArfGAP_dom"/>
</dbReference>
<reference evidence="8 9" key="1">
    <citation type="journal article" date="2023" name="Elife">
        <title>Identification of key yeast species and microbe-microbe interactions impacting larval growth of Drosophila in the wild.</title>
        <authorList>
            <person name="Mure A."/>
            <person name="Sugiura Y."/>
            <person name="Maeda R."/>
            <person name="Honda K."/>
            <person name="Sakurai N."/>
            <person name="Takahashi Y."/>
            <person name="Watada M."/>
            <person name="Katoh T."/>
            <person name="Gotoh A."/>
            <person name="Gotoh Y."/>
            <person name="Taniguchi I."/>
            <person name="Nakamura K."/>
            <person name="Hayashi T."/>
            <person name="Katayama T."/>
            <person name="Uemura T."/>
            <person name="Hattori Y."/>
        </authorList>
    </citation>
    <scope>NUCLEOTIDE SEQUENCE [LARGE SCALE GENOMIC DNA]</scope>
    <source>
        <strain evidence="8 9">SB-73</strain>
    </source>
</reference>
<evidence type="ECO:0000259" key="7">
    <source>
        <dbReference type="PROSITE" id="PS50115"/>
    </source>
</evidence>
<dbReference type="PROSITE" id="PS50115">
    <property type="entry name" value="ARFGAP"/>
    <property type="match status" value="1"/>
</dbReference>
<feature type="domain" description="Arf-GAP" evidence="7">
    <location>
        <begin position="13"/>
        <end position="136"/>
    </location>
</feature>